<keyword evidence="7" id="KW-0624">Polysaccharide degradation</keyword>
<dbReference type="PANTHER" id="PTHR38050">
    <property type="match status" value="1"/>
</dbReference>
<evidence type="ECO:0000256" key="6">
    <source>
        <dbReference type="ARBA" id="ARBA00023277"/>
    </source>
</evidence>
<keyword evidence="9" id="KW-1185">Reference proteome</keyword>
<evidence type="ECO:0000256" key="4">
    <source>
        <dbReference type="ARBA" id="ARBA00022729"/>
    </source>
</evidence>
<name>A0A1N6G4U1_9BACT</name>
<dbReference type="SUPFAM" id="SSF53474">
    <property type="entry name" value="alpha/beta-Hydrolases"/>
    <property type="match status" value="1"/>
</dbReference>
<dbReference type="STRING" id="536979.SAMN04488055_2578"/>
<dbReference type="Gene3D" id="3.40.50.1820">
    <property type="entry name" value="alpha/beta hydrolase"/>
    <property type="match status" value="1"/>
</dbReference>
<keyword evidence="3" id="KW-0858">Xylan degradation</keyword>
<dbReference type="Proteomes" id="UP000185003">
    <property type="component" value="Unassembled WGS sequence"/>
</dbReference>
<dbReference type="GO" id="GO:0005576">
    <property type="term" value="C:extracellular region"/>
    <property type="evidence" value="ECO:0007669"/>
    <property type="project" value="UniProtKB-SubCell"/>
</dbReference>
<dbReference type="GO" id="GO:0030600">
    <property type="term" value="F:feruloyl esterase activity"/>
    <property type="evidence" value="ECO:0007669"/>
    <property type="project" value="InterPro"/>
</dbReference>
<accession>A0A1N6G4U1</accession>
<evidence type="ECO:0000256" key="2">
    <source>
        <dbReference type="ARBA" id="ARBA00022525"/>
    </source>
</evidence>
<keyword evidence="4" id="KW-0732">Signal</keyword>
<protein>
    <submittedName>
        <fullName evidence="8">Polyhydroxybutyrate depolymerase</fullName>
    </submittedName>
</protein>
<comment type="subcellular location">
    <subcellularLocation>
        <location evidence="1">Secreted</location>
    </subcellularLocation>
</comment>
<sequence length="300" mass="33261">MQLPVLLVMMLFTNCEKQTDGREYRFSGAITVDGRTRYFLLNLPPGYYEAPGKFPLVIGLHGAAGSGSQFELDYRFTQKANNAKFIAVYPDGVRSEGLLGLRFWNAGYCCNYASEHNINDVKFISELIDKLVRDYKADPKRVYAAGMSNGGMMAYRLACELPDKIAAIAAVSSTMVQTQACNPSRAVPVIHLHSALDTKVPYYGGVGLADYYYPPVDSVLNVWASKNNCTAAPQVIRDDAQYRLTEWPACGNGALMQCYLTKDGGHAWPGGRKSRDKADEPSTVINANDLIWDFFQRFSL</sequence>
<gene>
    <name evidence="8" type="ORF">SAMN04488055_2578</name>
</gene>
<dbReference type="InterPro" id="IPR029058">
    <property type="entry name" value="AB_hydrolase_fold"/>
</dbReference>
<dbReference type="GO" id="GO:0045493">
    <property type="term" value="P:xylan catabolic process"/>
    <property type="evidence" value="ECO:0007669"/>
    <property type="project" value="UniProtKB-KW"/>
</dbReference>
<dbReference type="AlphaFoldDB" id="A0A1N6G4U1"/>
<evidence type="ECO:0000256" key="3">
    <source>
        <dbReference type="ARBA" id="ARBA00022651"/>
    </source>
</evidence>
<dbReference type="InterPro" id="IPR043595">
    <property type="entry name" value="FaeB/C/D"/>
</dbReference>
<evidence type="ECO:0000313" key="9">
    <source>
        <dbReference type="Proteomes" id="UP000185003"/>
    </source>
</evidence>
<dbReference type="PANTHER" id="PTHR38050:SF2">
    <property type="entry name" value="FERULOYL ESTERASE C-RELATED"/>
    <property type="match status" value="1"/>
</dbReference>
<evidence type="ECO:0000256" key="1">
    <source>
        <dbReference type="ARBA" id="ARBA00004613"/>
    </source>
</evidence>
<dbReference type="Pfam" id="PF10503">
    <property type="entry name" value="Esterase_PHB"/>
    <property type="match status" value="1"/>
</dbReference>
<dbReference type="EMBL" id="FSRA01000001">
    <property type="protein sequence ID" value="SIO02524.1"/>
    <property type="molecule type" value="Genomic_DNA"/>
</dbReference>
<evidence type="ECO:0000256" key="7">
    <source>
        <dbReference type="ARBA" id="ARBA00023326"/>
    </source>
</evidence>
<evidence type="ECO:0000256" key="5">
    <source>
        <dbReference type="ARBA" id="ARBA00022801"/>
    </source>
</evidence>
<organism evidence="8 9">
    <name type="scientific">Chitinophaga niabensis</name>
    <dbReference type="NCBI Taxonomy" id="536979"/>
    <lineage>
        <taxon>Bacteria</taxon>
        <taxon>Pseudomonadati</taxon>
        <taxon>Bacteroidota</taxon>
        <taxon>Chitinophagia</taxon>
        <taxon>Chitinophagales</taxon>
        <taxon>Chitinophagaceae</taxon>
        <taxon>Chitinophaga</taxon>
    </lineage>
</organism>
<evidence type="ECO:0000313" key="8">
    <source>
        <dbReference type="EMBL" id="SIO02524.1"/>
    </source>
</evidence>
<proteinExistence type="predicted"/>
<reference evidence="8 9" key="1">
    <citation type="submission" date="2016-11" db="EMBL/GenBank/DDBJ databases">
        <authorList>
            <person name="Jaros S."/>
            <person name="Januszkiewicz K."/>
            <person name="Wedrychowicz H."/>
        </authorList>
    </citation>
    <scope>NUCLEOTIDE SEQUENCE [LARGE SCALE GENOMIC DNA]</scope>
    <source>
        <strain evidence="8 9">DSM 24787</strain>
    </source>
</reference>
<keyword evidence="2" id="KW-0964">Secreted</keyword>
<dbReference type="InterPro" id="IPR010126">
    <property type="entry name" value="Esterase_phb"/>
</dbReference>
<keyword evidence="5" id="KW-0378">Hydrolase</keyword>
<keyword evidence="6" id="KW-0119">Carbohydrate metabolism</keyword>